<dbReference type="AlphaFoldDB" id="A0A165KW17"/>
<reference evidence="2 3" key="1">
    <citation type="journal article" date="2016" name="Mol. Biol. Evol.">
        <title>Comparative Genomics of Early-Diverging Mushroom-Forming Fungi Provides Insights into the Origins of Lignocellulose Decay Capabilities.</title>
        <authorList>
            <person name="Nagy L.G."/>
            <person name="Riley R."/>
            <person name="Tritt A."/>
            <person name="Adam C."/>
            <person name="Daum C."/>
            <person name="Floudas D."/>
            <person name="Sun H."/>
            <person name="Yadav J.S."/>
            <person name="Pangilinan J."/>
            <person name="Larsson K.H."/>
            <person name="Matsuura K."/>
            <person name="Barry K."/>
            <person name="Labutti K."/>
            <person name="Kuo R."/>
            <person name="Ohm R.A."/>
            <person name="Bhattacharya S.S."/>
            <person name="Shirouzu T."/>
            <person name="Yoshinaga Y."/>
            <person name="Martin F.M."/>
            <person name="Grigoriev I.V."/>
            <person name="Hibbett D.S."/>
        </authorList>
    </citation>
    <scope>NUCLEOTIDE SEQUENCE [LARGE SCALE GENOMIC DNA]</scope>
    <source>
        <strain evidence="2 3">L-15889</strain>
    </source>
</reference>
<dbReference type="STRING" id="1314783.A0A165KW17"/>
<proteinExistence type="predicted"/>
<accession>A0A165KW17</accession>
<dbReference type="SUPFAM" id="SSF52540">
    <property type="entry name" value="P-loop containing nucleoside triphosphate hydrolases"/>
    <property type="match status" value="1"/>
</dbReference>
<dbReference type="CDD" id="cd18785">
    <property type="entry name" value="SF2_C"/>
    <property type="match status" value="1"/>
</dbReference>
<feature type="region of interest" description="Disordered" evidence="1">
    <location>
        <begin position="59"/>
        <end position="78"/>
    </location>
</feature>
<gene>
    <name evidence="2" type="ORF">DAEQUDRAFT_639035</name>
</gene>
<evidence type="ECO:0008006" key="4">
    <source>
        <dbReference type="Google" id="ProtNLM"/>
    </source>
</evidence>
<evidence type="ECO:0000313" key="3">
    <source>
        <dbReference type="Proteomes" id="UP000076727"/>
    </source>
</evidence>
<organism evidence="2 3">
    <name type="scientific">Daedalea quercina L-15889</name>
    <dbReference type="NCBI Taxonomy" id="1314783"/>
    <lineage>
        <taxon>Eukaryota</taxon>
        <taxon>Fungi</taxon>
        <taxon>Dikarya</taxon>
        <taxon>Basidiomycota</taxon>
        <taxon>Agaricomycotina</taxon>
        <taxon>Agaricomycetes</taxon>
        <taxon>Polyporales</taxon>
        <taxon>Fomitopsis</taxon>
    </lineage>
</organism>
<evidence type="ECO:0000256" key="1">
    <source>
        <dbReference type="SAM" id="MobiDB-lite"/>
    </source>
</evidence>
<dbReference type="EMBL" id="KV429166">
    <property type="protein sequence ID" value="KZT63655.1"/>
    <property type="molecule type" value="Genomic_DNA"/>
</dbReference>
<feature type="non-terminal residue" evidence="2">
    <location>
        <position position="1"/>
    </location>
</feature>
<keyword evidence="3" id="KW-1185">Reference proteome</keyword>
<feature type="non-terminal residue" evidence="2">
    <location>
        <position position="78"/>
    </location>
</feature>
<evidence type="ECO:0000313" key="2">
    <source>
        <dbReference type="EMBL" id="KZT63655.1"/>
    </source>
</evidence>
<dbReference type="Gene3D" id="3.40.50.300">
    <property type="entry name" value="P-loop containing nucleotide triphosphate hydrolases"/>
    <property type="match status" value="1"/>
</dbReference>
<dbReference type="Proteomes" id="UP000076727">
    <property type="component" value="Unassembled WGS sequence"/>
</dbReference>
<dbReference type="OrthoDB" id="10261556at2759"/>
<sequence>QGIDVKAIRLVVQWRMTCDLNTLWQRFGRAVRDLSQDGVAIFLVESKYFDETKRKAAERVEANAEKKRKATSEPTGSR</sequence>
<dbReference type="InterPro" id="IPR027417">
    <property type="entry name" value="P-loop_NTPase"/>
</dbReference>
<protein>
    <recommendedName>
        <fullName evidence="4">Helicase C-terminal domain-containing protein</fullName>
    </recommendedName>
</protein>
<name>A0A165KW17_9APHY</name>